<evidence type="ECO:0000256" key="3">
    <source>
        <dbReference type="ARBA" id="ARBA00022688"/>
    </source>
</evidence>
<protein>
    <submittedName>
        <fullName evidence="8">COQ9 family protein</fullName>
    </submittedName>
</protein>
<evidence type="ECO:0000256" key="1">
    <source>
        <dbReference type="ARBA" id="ARBA00004749"/>
    </source>
</evidence>
<proteinExistence type="inferred from homology"/>
<dbReference type="InterPro" id="IPR013718">
    <property type="entry name" value="COQ9_C"/>
</dbReference>
<evidence type="ECO:0000259" key="7">
    <source>
        <dbReference type="Pfam" id="PF08511"/>
    </source>
</evidence>
<dbReference type="PANTHER" id="PTHR21427">
    <property type="entry name" value="UBIQUINONE BIOSYNTHESIS PROTEIN COQ9, MITOCHONDRIAL"/>
    <property type="match status" value="1"/>
</dbReference>
<dbReference type="EMBL" id="DMVW01000049">
    <property type="protein sequence ID" value="HAR51271.1"/>
    <property type="molecule type" value="Genomic_DNA"/>
</dbReference>
<evidence type="ECO:0000256" key="5">
    <source>
        <dbReference type="ARBA" id="ARBA00023121"/>
    </source>
</evidence>
<comment type="pathway">
    <text evidence="1">Cofactor biosynthesis; ubiquinone biosynthesis.</text>
</comment>
<evidence type="ECO:0000256" key="2">
    <source>
        <dbReference type="ARBA" id="ARBA00010766"/>
    </source>
</evidence>
<evidence type="ECO:0000313" key="9">
    <source>
        <dbReference type="Proteomes" id="UP000264719"/>
    </source>
</evidence>
<accession>A0A348W9Q9</accession>
<dbReference type="GO" id="GO:0008289">
    <property type="term" value="F:lipid binding"/>
    <property type="evidence" value="ECO:0007669"/>
    <property type="project" value="UniProtKB-KW"/>
</dbReference>
<dbReference type="NCBIfam" id="TIGR02396">
    <property type="entry name" value="diverge_rpsU"/>
    <property type="match status" value="1"/>
</dbReference>
<evidence type="ECO:0000256" key="6">
    <source>
        <dbReference type="ARBA" id="ARBA00058104"/>
    </source>
</evidence>
<feature type="domain" description="COQ9 C-terminal" evidence="7">
    <location>
        <begin position="117"/>
        <end position="187"/>
    </location>
</feature>
<sequence>MEDAMAQDVKSRLLAAIKPHVAFDGWGPEAFAAAVQEAEIAPELARAACPRGAIDLAVAYHEAGDAAMVAALDAMDLDELRFRDRIAAAVMARLEAVDDPELVRRGMTLFALPHHAAEGAALIWGTADRIWTTLGDSSRDVNWYTKRATLSGVYSSTVLYWLGDHSADHADTRAFLDRRIEDVMRFEKLKAGLRDNALLSGLMAGPLKLLDRVRAPETTPRTGMPGRWKGH</sequence>
<keyword evidence="5" id="KW-0446">Lipid-binding</keyword>
<comment type="caution">
    <text evidence="8">The sequence shown here is derived from an EMBL/GenBank/DDBJ whole genome shotgun (WGS) entry which is preliminary data.</text>
</comment>
<dbReference type="GO" id="GO:0006744">
    <property type="term" value="P:ubiquinone biosynthetic process"/>
    <property type="evidence" value="ECO:0007669"/>
    <property type="project" value="UniProtKB-KW"/>
</dbReference>
<gene>
    <name evidence="8" type="ORF">DCS45_05245</name>
</gene>
<dbReference type="Proteomes" id="UP000264719">
    <property type="component" value="Unassembled WGS sequence"/>
</dbReference>
<dbReference type="Pfam" id="PF08511">
    <property type="entry name" value="COQ9"/>
    <property type="match status" value="1"/>
</dbReference>
<name>A0A348W9Q9_9RHOB</name>
<dbReference type="InterPro" id="IPR012762">
    <property type="entry name" value="Ubiq_biosynth_COQ9"/>
</dbReference>
<keyword evidence="4" id="KW-0809">Transit peptide</keyword>
<reference evidence="8 9" key="1">
    <citation type="journal article" date="2018" name="Nat. Biotechnol.">
        <title>A standardized bacterial taxonomy based on genome phylogeny substantially revises the tree of life.</title>
        <authorList>
            <person name="Parks D.H."/>
            <person name="Chuvochina M."/>
            <person name="Waite D.W."/>
            <person name="Rinke C."/>
            <person name="Skarshewski A."/>
            <person name="Chaumeil P.A."/>
            <person name="Hugenholtz P."/>
        </authorList>
    </citation>
    <scope>NUCLEOTIDE SEQUENCE [LARGE SCALE GENOMIC DNA]</scope>
    <source>
        <strain evidence="8">UBA9169</strain>
    </source>
</reference>
<dbReference type="Gene3D" id="1.10.357.10">
    <property type="entry name" value="Tetracycline Repressor, domain 2"/>
    <property type="match status" value="1"/>
</dbReference>
<evidence type="ECO:0000313" key="8">
    <source>
        <dbReference type="EMBL" id="HAR51271.1"/>
    </source>
</evidence>
<comment type="function">
    <text evidence="6">Membrane-associated protein that warps the membrane surface to access and bind aromatic isoprenes with high specificity, including ubiquinone (CoQ) isoprene intermediates and presents them directly to COQ7, therefore facilitating the COQ7-mediated hydroxylase step. Participates in the biosynthesis of coenzyme Q, also named ubiquinone, an essential lipid-soluble electron transporter for aerobic cellular respiration.</text>
</comment>
<dbReference type="PANTHER" id="PTHR21427:SF19">
    <property type="entry name" value="UBIQUINONE BIOSYNTHESIS PROTEIN COQ9, MITOCHONDRIAL"/>
    <property type="match status" value="1"/>
</dbReference>
<organism evidence="8 9">
    <name type="scientific">Roseovarius nubinhibens</name>
    <dbReference type="NCBI Taxonomy" id="314263"/>
    <lineage>
        <taxon>Bacteria</taxon>
        <taxon>Pseudomonadati</taxon>
        <taxon>Pseudomonadota</taxon>
        <taxon>Alphaproteobacteria</taxon>
        <taxon>Rhodobacterales</taxon>
        <taxon>Roseobacteraceae</taxon>
        <taxon>Roseovarius</taxon>
    </lineage>
</organism>
<comment type="similarity">
    <text evidence="2">Belongs to the COQ9 family.</text>
</comment>
<keyword evidence="3" id="KW-0831">Ubiquinone biosynthesis</keyword>
<evidence type="ECO:0000256" key="4">
    <source>
        <dbReference type="ARBA" id="ARBA00022946"/>
    </source>
</evidence>
<dbReference type="AlphaFoldDB" id="A0A348W9Q9"/>